<dbReference type="Gene3D" id="3.30.420.10">
    <property type="entry name" value="Ribonuclease H-like superfamily/Ribonuclease H"/>
    <property type="match status" value="1"/>
</dbReference>
<dbReference type="InterPro" id="IPR036397">
    <property type="entry name" value="RNaseH_sf"/>
</dbReference>
<sequence length="153" mass="17093">MAEEQQTDPELQDSLSSSTTLLVLQSLPVGEPPVTLHCDVSLGRIRPFVRENFRLGPLTPSEGFGYCLTCVDRFSKWPEAFPLVDISANTIATAFYSGWISRFGPPLRLTTDQGTQFESALFQALTKFSVLLDSAQHHTIQLRMVKWNDSTDN</sequence>
<dbReference type="GO" id="GO:0015074">
    <property type="term" value="P:DNA integration"/>
    <property type="evidence" value="ECO:0007669"/>
    <property type="project" value="InterPro"/>
</dbReference>
<dbReference type="InterPro" id="IPR012337">
    <property type="entry name" value="RNaseH-like_sf"/>
</dbReference>
<comment type="caution">
    <text evidence="2">The sequence shown here is derived from an EMBL/GenBank/DDBJ whole genome shotgun (WGS) entry which is preliminary data.</text>
</comment>
<dbReference type="OrthoDB" id="413122at2759"/>
<evidence type="ECO:0000313" key="3">
    <source>
        <dbReference type="Proteomes" id="UP000499080"/>
    </source>
</evidence>
<feature type="domain" description="Integrase catalytic" evidence="1">
    <location>
        <begin position="29"/>
        <end position="127"/>
    </location>
</feature>
<dbReference type="EMBL" id="BGPR01158993">
    <property type="protein sequence ID" value="GBL88484.1"/>
    <property type="molecule type" value="Genomic_DNA"/>
</dbReference>
<protein>
    <recommendedName>
        <fullName evidence="1">Integrase catalytic domain-containing protein</fullName>
    </recommendedName>
</protein>
<accession>A0A4Y2BBK5</accession>
<proteinExistence type="predicted"/>
<gene>
    <name evidence="2" type="ORF">AVEN_218366_1</name>
</gene>
<dbReference type="AlphaFoldDB" id="A0A4Y2BBK5"/>
<dbReference type="PROSITE" id="PS50994">
    <property type="entry name" value="INTEGRASE"/>
    <property type="match status" value="1"/>
</dbReference>
<name>A0A4Y2BBK5_ARAVE</name>
<dbReference type="InterPro" id="IPR050951">
    <property type="entry name" value="Retrovirus_Pol_polyprotein"/>
</dbReference>
<evidence type="ECO:0000313" key="2">
    <source>
        <dbReference type="EMBL" id="GBL88484.1"/>
    </source>
</evidence>
<dbReference type="GO" id="GO:0003676">
    <property type="term" value="F:nucleic acid binding"/>
    <property type="evidence" value="ECO:0007669"/>
    <property type="project" value="InterPro"/>
</dbReference>
<dbReference type="InterPro" id="IPR001584">
    <property type="entry name" value="Integrase_cat-core"/>
</dbReference>
<dbReference type="PANTHER" id="PTHR37984:SF15">
    <property type="entry name" value="INTEGRASE CATALYTIC DOMAIN-CONTAINING PROTEIN"/>
    <property type="match status" value="1"/>
</dbReference>
<dbReference type="PANTHER" id="PTHR37984">
    <property type="entry name" value="PROTEIN CBG26694"/>
    <property type="match status" value="1"/>
</dbReference>
<dbReference type="Proteomes" id="UP000499080">
    <property type="component" value="Unassembled WGS sequence"/>
</dbReference>
<organism evidence="2 3">
    <name type="scientific">Araneus ventricosus</name>
    <name type="common">Orbweaver spider</name>
    <name type="synonym">Epeira ventricosa</name>
    <dbReference type="NCBI Taxonomy" id="182803"/>
    <lineage>
        <taxon>Eukaryota</taxon>
        <taxon>Metazoa</taxon>
        <taxon>Ecdysozoa</taxon>
        <taxon>Arthropoda</taxon>
        <taxon>Chelicerata</taxon>
        <taxon>Arachnida</taxon>
        <taxon>Araneae</taxon>
        <taxon>Araneomorphae</taxon>
        <taxon>Entelegynae</taxon>
        <taxon>Araneoidea</taxon>
        <taxon>Araneidae</taxon>
        <taxon>Araneus</taxon>
    </lineage>
</organism>
<dbReference type="SUPFAM" id="SSF53098">
    <property type="entry name" value="Ribonuclease H-like"/>
    <property type="match status" value="1"/>
</dbReference>
<reference evidence="2 3" key="1">
    <citation type="journal article" date="2019" name="Sci. Rep.">
        <title>Orb-weaving spider Araneus ventricosus genome elucidates the spidroin gene catalogue.</title>
        <authorList>
            <person name="Kono N."/>
            <person name="Nakamura H."/>
            <person name="Ohtoshi R."/>
            <person name="Moran D.A.P."/>
            <person name="Shinohara A."/>
            <person name="Yoshida Y."/>
            <person name="Fujiwara M."/>
            <person name="Mori M."/>
            <person name="Tomita M."/>
            <person name="Arakawa K."/>
        </authorList>
    </citation>
    <scope>NUCLEOTIDE SEQUENCE [LARGE SCALE GENOMIC DNA]</scope>
</reference>
<dbReference type="Pfam" id="PF00665">
    <property type="entry name" value="rve"/>
    <property type="match status" value="1"/>
</dbReference>
<evidence type="ECO:0000259" key="1">
    <source>
        <dbReference type="PROSITE" id="PS50994"/>
    </source>
</evidence>
<keyword evidence="3" id="KW-1185">Reference proteome</keyword>